<keyword evidence="3" id="KW-1185">Reference proteome</keyword>
<comment type="caution">
    <text evidence="2">The sequence shown here is derived from an EMBL/GenBank/DDBJ whole genome shotgun (WGS) entry which is preliminary data.</text>
</comment>
<evidence type="ECO:0000313" key="3">
    <source>
        <dbReference type="Proteomes" id="UP001500804"/>
    </source>
</evidence>
<dbReference type="Proteomes" id="UP001500804">
    <property type="component" value="Unassembled WGS sequence"/>
</dbReference>
<feature type="compositionally biased region" description="Basic and acidic residues" evidence="1">
    <location>
        <begin position="34"/>
        <end position="43"/>
    </location>
</feature>
<protein>
    <submittedName>
        <fullName evidence="2">Uncharacterized protein</fullName>
    </submittedName>
</protein>
<evidence type="ECO:0000256" key="1">
    <source>
        <dbReference type="SAM" id="MobiDB-lite"/>
    </source>
</evidence>
<organism evidence="2 3">
    <name type="scientific">Pseudonocardia adelaidensis</name>
    <dbReference type="NCBI Taxonomy" id="648754"/>
    <lineage>
        <taxon>Bacteria</taxon>
        <taxon>Bacillati</taxon>
        <taxon>Actinomycetota</taxon>
        <taxon>Actinomycetes</taxon>
        <taxon>Pseudonocardiales</taxon>
        <taxon>Pseudonocardiaceae</taxon>
        <taxon>Pseudonocardia</taxon>
    </lineage>
</organism>
<evidence type="ECO:0000313" key="2">
    <source>
        <dbReference type="EMBL" id="GAA5121369.1"/>
    </source>
</evidence>
<feature type="compositionally biased region" description="Basic and acidic residues" evidence="1">
    <location>
        <begin position="1"/>
        <end position="25"/>
    </location>
</feature>
<accession>A0ABP9NKB9</accession>
<reference evidence="3" key="1">
    <citation type="journal article" date="2019" name="Int. J. Syst. Evol. Microbiol.">
        <title>The Global Catalogue of Microorganisms (GCM) 10K type strain sequencing project: providing services to taxonomists for standard genome sequencing and annotation.</title>
        <authorList>
            <consortium name="The Broad Institute Genomics Platform"/>
            <consortium name="The Broad Institute Genome Sequencing Center for Infectious Disease"/>
            <person name="Wu L."/>
            <person name="Ma J."/>
        </authorList>
    </citation>
    <scope>NUCLEOTIDE SEQUENCE [LARGE SCALE GENOMIC DNA]</scope>
    <source>
        <strain evidence="3">JCM 18302</strain>
    </source>
</reference>
<proteinExistence type="predicted"/>
<feature type="region of interest" description="Disordered" evidence="1">
    <location>
        <begin position="1"/>
        <end position="86"/>
    </location>
</feature>
<sequence>MPDGLDPPRDVASRGVRERDVRSAGEPHVGPTDAGDRGPDEQLPRPGPRDGQLVDGQRLRAAVGMDSDGAHATPPRGGRDRTDCRQGVLRISTAPSSYFNGVEVKRR</sequence>
<name>A0ABP9NKB9_9PSEU</name>
<dbReference type="EMBL" id="BAABJO010000009">
    <property type="protein sequence ID" value="GAA5121369.1"/>
    <property type="molecule type" value="Genomic_DNA"/>
</dbReference>
<gene>
    <name evidence="2" type="ORF">GCM10023320_30120</name>
</gene>